<dbReference type="PROSITE" id="PS51682">
    <property type="entry name" value="SAM_OMT_I"/>
    <property type="match status" value="1"/>
</dbReference>
<dbReference type="SUPFAM" id="SSF53335">
    <property type="entry name" value="S-adenosyl-L-methionine-dependent methyltransferases"/>
    <property type="match status" value="1"/>
</dbReference>
<keyword evidence="3" id="KW-0949">S-adenosyl-L-methionine</keyword>
<organism evidence="4 5">
    <name type="scientific">Candidatus Kutchimonas denitrificans</name>
    <dbReference type="NCBI Taxonomy" id="3056748"/>
    <lineage>
        <taxon>Bacteria</taxon>
        <taxon>Pseudomonadati</taxon>
        <taxon>Gemmatimonadota</taxon>
        <taxon>Gemmatimonadia</taxon>
        <taxon>Candidatus Palauibacterales</taxon>
        <taxon>Candidatus Palauibacteraceae</taxon>
        <taxon>Candidatus Kutchimonas</taxon>
    </lineage>
</organism>
<dbReference type="PANTHER" id="PTHR10509">
    <property type="entry name" value="O-METHYLTRANSFERASE-RELATED"/>
    <property type="match status" value="1"/>
</dbReference>
<sequence>MDAVQRKECGRYVAELFAPEDEVLAELRREISAQDMPEIYVDREEGRLLQVLLQAVGARRVIELGTLGGYSAIWMARALAPDGQLITIEREAERAEVARRFLDRAGLSDRVEVRVGEALELLPDLANEGPFDAIFIDADKKSYPVYLDWALANLREGGLVIGDNAFKGGAVLDTNTDDPGTRGIQEFNRRLAGDPRLTSVIVPTRDGVAIAVVKRS</sequence>
<dbReference type="AlphaFoldDB" id="A0AAE4Z917"/>
<dbReference type="InterPro" id="IPR002935">
    <property type="entry name" value="SAM_O-MeTrfase"/>
</dbReference>
<dbReference type="InterPro" id="IPR029063">
    <property type="entry name" value="SAM-dependent_MTases_sf"/>
</dbReference>
<dbReference type="GO" id="GO:0008171">
    <property type="term" value="F:O-methyltransferase activity"/>
    <property type="evidence" value="ECO:0007669"/>
    <property type="project" value="InterPro"/>
</dbReference>
<comment type="caution">
    <text evidence="4">The sequence shown here is derived from an EMBL/GenBank/DDBJ whole genome shotgun (WGS) entry which is preliminary data.</text>
</comment>
<accession>A0AAE4Z917</accession>
<evidence type="ECO:0000256" key="2">
    <source>
        <dbReference type="ARBA" id="ARBA00022679"/>
    </source>
</evidence>
<dbReference type="GO" id="GO:0008757">
    <property type="term" value="F:S-adenosylmethionine-dependent methyltransferase activity"/>
    <property type="evidence" value="ECO:0007669"/>
    <property type="project" value="TreeGrafter"/>
</dbReference>
<dbReference type="InterPro" id="IPR050362">
    <property type="entry name" value="Cation-dep_OMT"/>
</dbReference>
<protein>
    <submittedName>
        <fullName evidence="4">O-methyltransferase</fullName>
    </submittedName>
</protein>
<gene>
    <name evidence="4" type="ORF">GWO12_06370</name>
</gene>
<evidence type="ECO:0000256" key="3">
    <source>
        <dbReference type="ARBA" id="ARBA00022691"/>
    </source>
</evidence>
<proteinExistence type="predicted"/>
<dbReference type="Pfam" id="PF01596">
    <property type="entry name" value="Methyltransf_3"/>
    <property type="match status" value="1"/>
</dbReference>
<dbReference type="Gene3D" id="3.40.50.150">
    <property type="entry name" value="Vaccinia Virus protein VP39"/>
    <property type="match status" value="1"/>
</dbReference>
<name>A0AAE4Z917_9BACT</name>
<evidence type="ECO:0000256" key="1">
    <source>
        <dbReference type="ARBA" id="ARBA00022603"/>
    </source>
</evidence>
<dbReference type="PANTHER" id="PTHR10509:SF14">
    <property type="entry name" value="CAFFEOYL-COA O-METHYLTRANSFERASE 3-RELATED"/>
    <property type="match status" value="1"/>
</dbReference>
<dbReference type="CDD" id="cd02440">
    <property type="entry name" value="AdoMet_MTases"/>
    <property type="match status" value="1"/>
</dbReference>
<evidence type="ECO:0000313" key="5">
    <source>
        <dbReference type="Proteomes" id="UP000702544"/>
    </source>
</evidence>
<keyword evidence="2" id="KW-0808">Transferase</keyword>
<dbReference type="Proteomes" id="UP000702544">
    <property type="component" value="Unassembled WGS sequence"/>
</dbReference>
<evidence type="ECO:0000313" key="4">
    <source>
        <dbReference type="EMBL" id="NIR74722.1"/>
    </source>
</evidence>
<keyword evidence="1" id="KW-0489">Methyltransferase</keyword>
<dbReference type="GO" id="GO:0032259">
    <property type="term" value="P:methylation"/>
    <property type="evidence" value="ECO:0007669"/>
    <property type="project" value="UniProtKB-KW"/>
</dbReference>
<reference evidence="4 5" key="1">
    <citation type="submission" date="2020-01" db="EMBL/GenBank/DDBJ databases">
        <title>Genomes assembled from Gulf of Kutch pelagic sediment metagenomes.</title>
        <authorList>
            <person name="Chandrashekar M."/>
            <person name="Mahajan M.S."/>
            <person name="Dave K.J."/>
            <person name="Vatsa P."/>
            <person name="Nathani N.M."/>
        </authorList>
    </citation>
    <scope>NUCLEOTIDE SEQUENCE [LARGE SCALE GENOMIC DNA]</scope>
    <source>
        <strain evidence="4">KS3-K002</strain>
    </source>
</reference>
<dbReference type="EMBL" id="JAACAK010000047">
    <property type="protein sequence ID" value="NIR74722.1"/>
    <property type="molecule type" value="Genomic_DNA"/>
</dbReference>